<feature type="transmembrane region" description="Helical" evidence="1">
    <location>
        <begin position="127"/>
        <end position="149"/>
    </location>
</feature>
<keyword evidence="1" id="KW-0472">Membrane</keyword>
<feature type="transmembrane region" description="Helical" evidence="1">
    <location>
        <begin position="456"/>
        <end position="475"/>
    </location>
</feature>
<evidence type="ECO:0000313" key="5">
    <source>
        <dbReference type="Proteomes" id="UP000590218"/>
    </source>
</evidence>
<comment type="caution">
    <text evidence="2">The sequence shown here is derived from an EMBL/GenBank/DDBJ whole genome shotgun (WGS) entry which is preliminary data.</text>
</comment>
<keyword evidence="1" id="KW-1133">Transmembrane helix</keyword>
<sequence>MPLTDVNQQREGTLQNKRANALGAIRAGHVSRLIILLTALLACAAIAIHAPGQMSMDSSIQLYEAYTGQSVSWSPPFMSALLHWLGGGELSTAMFVLINAVLLYGAFAAVALTMLQIRAACGFDEIATWRVVLAFLLIMNPIIFIYAGIVWKDVLFASLLTAACACAIAATVGSSLRRYSCIGLSIVLLGAGYQARQQGVFMAPVLLLSPILAYYSFKPSRKLLAAAVIVVLFVGVVWGIQHQVNSTIKGADDRASSVGFRGIMQFDLAGIISDSKRSPGDFVFPITEEQFTAIKAAYDPSRIDFLDLNPVVHDWLAAIPPETLRQAWWAMVKQNPGAYLEHRATTFATLLGMRGLNGTLPVFVGVEGRPDYFAAVSIKQGTTQRAQKVYDMAAYFFNWPIYRHFFWMGLLVVIAVVGGRKTLPGAVKAIGASIALATILMYGSFLPTSIASDFRYLFGAIPLIMVLGLVLLLGVEEKRQA</sequence>
<gene>
    <name evidence="2" type="ORF">HX788_15270</name>
    <name evidence="3" type="ORF">HX795_09825</name>
</gene>
<feature type="transmembrane region" description="Helical" evidence="1">
    <location>
        <begin position="430"/>
        <end position="450"/>
    </location>
</feature>
<evidence type="ECO:0000313" key="2">
    <source>
        <dbReference type="EMBL" id="NWE08454.1"/>
    </source>
</evidence>
<dbReference type="Proteomes" id="UP000563268">
    <property type="component" value="Unassembled WGS sequence"/>
</dbReference>
<evidence type="ECO:0000256" key="1">
    <source>
        <dbReference type="SAM" id="Phobius"/>
    </source>
</evidence>
<feature type="transmembrane region" description="Helical" evidence="1">
    <location>
        <begin position="224"/>
        <end position="241"/>
    </location>
</feature>
<feature type="transmembrane region" description="Helical" evidence="1">
    <location>
        <begin position="33"/>
        <end position="52"/>
    </location>
</feature>
<dbReference type="AlphaFoldDB" id="A0A7Y8E5J9"/>
<feature type="transmembrane region" description="Helical" evidence="1">
    <location>
        <begin position="93"/>
        <end position="115"/>
    </location>
</feature>
<accession>A0A7Y8E5J9</accession>
<keyword evidence="1" id="KW-0812">Transmembrane</keyword>
<dbReference type="RefSeq" id="WP_017134825.1">
    <property type="nucleotide sequence ID" value="NZ_JACARL010000051.1"/>
</dbReference>
<protein>
    <submittedName>
        <fullName evidence="2">Uncharacterized protein</fullName>
    </submittedName>
</protein>
<dbReference type="EMBL" id="JACARL010000051">
    <property type="protein sequence ID" value="NWE82394.1"/>
    <property type="molecule type" value="Genomic_DNA"/>
</dbReference>
<feature type="transmembrane region" description="Helical" evidence="1">
    <location>
        <begin position="401"/>
        <end position="418"/>
    </location>
</feature>
<dbReference type="EMBL" id="JACARM010000028">
    <property type="protein sequence ID" value="NWE08454.1"/>
    <property type="molecule type" value="Genomic_DNA"/>
</dbReference>
<dbReference type="Proteomes" id="UP000590218">
    <property type="component" value="Unassembled WGS sequence"/>
</dbReference>
<name>A0A7Y8E5J9_9PSED</name>
<reference evidence="4 5" key="1">
    <citation type="submission" date="2020-04" db="EMBL/GenBank/DDBJ databases">
        <title>Molecular characterization of pseudomonads from Agaricus bisporus reveal novel blotch 2 pathogens in Western Europe.</title>
        <authorList>
            <person name="Taparia T."/>
            <person name="Krijger M."/>
            <person name="Haynes E."/>
            <person name="Elpinstone J.G."/>
            <person name="Noble R."/>
            <person name="Van Der Wolf J."/>
        </authorList>
    </citation>
    <scope>NUCLEOTIDE SEQUENCE [LARGE SCALE GENOMIC DNA]</scope>
    <source>
        <strain evidence="3 5">K6002</strain>
        <strain evidence="2 4">K7002</strain>
    </source>
</reference>
<evidence type="ECO:0000313" key="3">
    <source>
        <dbReference type="EMBL" id="NWE82394.1"/>
    </source>
</evidence>
<evidence type="ECO:0000313" key="4">
    <source>
        <dbReference type="Proteomes" id="UP000563268"/>
    </source>
</evidence>
<organism evidence="2 4">
    <name type="scientific">Pseudomonas edaphica</name>
    <dbReference type="NCBI Taxonomy" id="2006980"/>
    <lineage>
        <taxon>Bacteria</taxon>
        <taxon>Pseudomonadati</taxon>
        <taxon>Pseudomonadota</taxon>
        <taxon>Gammaproteobacteria</taxon>
        <taxon>Pseudomonadales</taxon>
        <taxon>Pseudomonadaceae</taxon>
        <taxon>Pseudomonas</taxon>
    </lineage>
</organism>
<feature type="transmembrane region" description="Helical" evidence="1">
    <location>
        <begin position="155"/>
        <end position="172"/>
    </location>
</feature>
<proteinExistence type="predicted"/>